<name>A0A1K0FG53_9ACTN</name>
<feature type="domain" description="Flagellin C-terminal" evidence="5">
    <location>
        <begin position="229"/>
        <end position="311"/>
    </location>
</feature>
<proteinExistence type="inferred from homology"/>
<dbReference type="InterPro" id="IPR001492">
    <property type="entry name" value="Flagellin"/>
</dbReference>
<keyword evidence="6" id="KW-0966">Cell projection</keyword>
<keyword evidence="2 3" id="KW-0975">Bacterial flagellum</keyword>
<dbReference type="RefSeq" id="WP_071807611.1">
    <property type="nucleotide sequence ID" value="NZ_MEIA01000273.1"/>
</dbReference>
<evidence type="ECO:0000313" key="7">
    <source>
        <dbReference type="Proteomes" id="UP000182486"/>
    </source>
</evidence>
<comment type="caution">
    <text evidence="6">The sequence shown here is derived from an EMBL/GenBank/DDBJ whole genome shotgun (WGS) entry which is preliminary data.</text>
</comment>
<comment type="subcellular location">
    <subcellularLocation>
        <location evidence="3">Secreted</location>
    </subcellularLocation>
    <subcellularLocation>
        <location evidence="3">Bacterial flagellum</location>
    </subcellularLocation>
</comment>
<comment type="function">
    <text evidence="3">Flagellin is the subunit protein which polymerizes to form the filaments of bacterial flagella.</text>
</comment>
<dbReference type="PANTHER" id="PTHR42792">
    <property type="entry name" value="FLAGELLIN"/>
    <property type="match status" value="1"/>
</dbReference>
<keyword evidence="7" id="KW-1185">Reference proteome</keyword>
<organism evidence="6 7">
    <name type="scientific">Couchioplanes caeruleus subsp. caeruleus</name>
    <dbReference type="NCBI Taxonomy" id="56427"/>
    <lineage>
        <taxon>Bacteria</taxon>
        <taxon>Bacillati</taxon>
        <taxon>Actinomycetota</taxon>
        <taxon>Actinomycetes</taxon>
        <taxon>Micromonosporales</taxon>
        <taxon>Micromonosporaceae</taxon>
        <taxon>Couchioplanes</taxon>
    </lineage>
</organism>
<dbReference type="Pfam" id="PF00700">
    <property type="entry name" value="Flagellin_C"/>
    <property type="match status" value="1"/>
</dbReference>
<reference evidence="6 7" key="1">
    <citation type="submission" date="2016-09" db="EMBL/GenBank/DDBJ databases">
        <title>Couchioplanes caeruleus draft genome sequence.</title>
        <authorList>
            <person name="Sheehan J."/>
            <person name="Caffrey P."/>
        </authorList>
    </citation>
    <scope>NUCLEOTIDE SEQUENCE [LARGE SCALE GENOMIC DNA]</scope>
    <source>
        <strain evidence="6 7">DSM 43634</strain>
    </source>
</reference>
<evidence type="ECO:0000256" key="1">
    <source>
        <dbReference type="ARBA" id="ARBA00005709"/>
    </source>
</evidence>
<protein>
    <recommendedName>
        <fullName evidence="3">Flagellin</fullName>
    </recommendedName>
</protein>
<dbReference type="GO" id="GO:0009288">
    <property type="term" value="C:bacterial-type flagellum"/>
    <property type="evidence" value="ECO:0007669"/>
    <property type="project" value="UniProtKB-SubCell"/>
</dbReference>
<evidence type="ECO:0000259" key="5">
    <source>
        <dbReference type="Pfam" id="PF00700"/>
    </source>
</evidence>
<evidence type="ECO:0000259" key="4">
    <source>
        <dbReference type="Pfam" id="PF00669"/>
    </source>
</evidence>
<dbReference type="SUPFAM" id="SSF64518">
    <property type="entry name" value="Phase 1 flagellin"/>
    <property type="match status" value="1"/>
</dbReference>
<sequence length="312" mass="33079">MIGGGRVTEGSIHTRVLANLQRNLAKGAQIQDQLSSGKQLNRPSDSPAGTVSALQLRAETRTSTQYVRNADDGLGWLGTVEDTLGSASALVNRARDLTVQGLNANSNGALANAALASEIDQIRDALITHANVRYLDRPVFGGNTPNSEAYDKTTGAFTGNPYAPGDPYDPEQAARTSVSRTVGSGVKVRVDLTGPEAFGDNTTGLFKVLADISANLKAGDNTALTANLNSLDTAGNKLKSAISEVGSRYNRIQQMKDSAQDRMLSVSAQLSEIEDIDLPKTIMEMQLQQTSYQAALAASAKVIQPSLIDFLR</sequence>
<evidence type="ECO:0000256" key="3">
    <source>
        <dbReference type="RuleBase" id="RU362073"/>
    </source>
</evidence>
<dbReference type="PANTHER" id="PTHR42792:SF1">
    <property type="entry name" value="FLAGELLAR HOOK-ASSOCIATED PROTEIN 3"/>
    <property type="match status" value="1"/>
</dbReference>
<dbReference type="Pfam" id="PF00669">
    <property type="entry name" value="Flagellin_N"/>
    <property type="match status" value="1"/>
</dbReference>
<dbReference type="InterPro" id="IPR001029">
    <property type="entry name" value="Flagellin_N"/>
</dbReference>
<accession>A0A1K0FG53</accession>
<keyword evidence="6" id="KW-0969">Cilium</keyword>
<feature type="domain" description="Flagellin N-terminal" evidence="4">
    <location>
        <begin position="16"/>
        <end position="127"/>
    </location>
</feature>
<dbReference type="EMBL" id="MEIA01000273">
    <property type="protein sequence ID" value="OJF11823.1"/>
    <property type="molecule type" value="Genomic_DNA"/>
</dbReference>
<dbReference type="AlphaFoldDB" id="A0A1K0FG53"/>
<dbReference type="InterPro" id="IPR046358">
    <property type="entry name" value="Flagellin_C"/>
</dbReference>
<dbReference type="GO" id="GO:0005198">
    <property type="term" value="F:structural molecule activity"/>
    <property type="evidence" value="ECO:0007669"/>
    <property type="project" value="UniProtKB-UniRule"/>
</dbReference>
<gene>
    <name evidence="6" type="ORF">BG844_24090</name>
</gene>
<comment type="similarity">
    <text evidence="1 3">Belongs to the bacterial flagellin family.</text>
</comment>
<dbReference type="GO" id="GO:0005576">
    <property type="term" value="C:extracellular region"/>
    <property type="evidence" value="ECO:0007669"/>
    <property type="project" value="UniProtKB-SubCell"/>
</dbReference>
<keyword evidence="3" id="KW-0964">Secreted</keyword>
<dbReference type="Proteomes" id="UP000182486">
    <property type="component" value="Unassembled WGS sequence"/>
</dbReference>
<dbReference type="Gene3D" id="1.20.1330.10">
    <property type="entry name" value="f41 fragment of flagellin, N-terminal domain"/>
    <property type="match status" value="1"/>
</dbReference>
<evidence type="ECO:0000313" key="6">
    <source>
        <dbReference type="EMBL" id="OJF11823.1"/>
    </source>
</evidence>
<evidence type="ECO:0000256" key="2">
    <source>
        <dbReference type="ARBA" id="ARBA00023143"/>
    </source>
</evidence>
<keyword evidence="6" id="KW-0282">Flagellum</keyword>